<dbReference type="InterPro" id="IPR027417">
    <property type="entry name" value="P-loop_NTPase"/>
</dbReference>
<sequence>MVRLKLNDVSKSFQSSKHTCFYQVVYPSGYALNELKNLENPVRNYPFTLDPFQQRAILCIENEQSVMVSAHTSAGKTVVADFANSLRFLKMLA</sequence>
<dbReference type="PANTHER" id="PTHR12131">
    <property type="entry name" value="ATP-DEPENDENT RNA AND DNA HELICASE"/>
    <property type="match status" value="1"/>
</dbReference>
<dbReference type="Proteomes" id="UP000279833">
    <property type="component" value="Unassembled WGS sequence"/>
</dbReference>
<proteinExistence type="predicted"/>
<dbReference type="EMBL" id="UZAK01050565">
    <property type="protein sequence ID" value="VDP80059.1"/>
    <property type="molecule type" value="Genomic_DNA"/>
</dbReference>
<dbReference type="GO" id="GO:0016787">
    <property type="term" value="F:hydrolase activity"/>
    <property type="evidence" value="ECO:0007669"/>
    <property type="project" value="UniProtKB-KW"/>
</dbReference>
<keyword evidence="3" id="KW-0347">Helicase</keyword>
<keyword evidence="4" id="KW-0067">ATP-binding</keyword>
<dbReference type="AlphaFoldDB" id="A0A183L5Y0"/>
<reference evidence="5 6" key="2">
    <citation type="submission" date="2018-11" db="EMBL/GenBank/DDBJ databases">
        <authorList>
            <consortium name="Pathogen Informatics"/>
        </authorList>
    </citation>
    <scope>NUCLEOTIDE SEQUENCE [LARGE SCALE GENOMIC DNA]</scope>
    <source>
        <strain evidence="5">Dakar</strain>
        <strain evidence="6">Dakar, Senegal</strain>
    </source>
</reference>
<dbReference type="GO" id="GO:0005634">
    <property type="term" value="C:nucleus"/>
    <property type="evidence" value="ECO:0007669"/>
    <property type="project" value="TreeGrafter"/>
</dbReference>
<evidence type="ECO:0000313" key="6">
    <source>
        <dbReference type="Proteomes" id="UP000279833"/>
    </source>
</evidence>
<evidence type="ECO:0000256" key="2">
    <source>
        <dbReference type="ARBA" id="ARBA00022801"/>
    </source>
</evidence>
<dbReference type="GO" id="GO:0004386">
    <property type="term" value="F:helicase activity"/>
    <property type="evidence" value="ECO:0007669"/>
    <property type="project" value="UniProtKB-KW"/>
</dbReference>
<dbReference type="GO" id="GO:0000460">
    <property type="term" value="P:maturation of 5.8S rRNA"/>
    <property type="evidence" value="ECO:0007669"/>
    <property type="project" value="TreeGrafter"/>
</dbReference>
<evidence type="ECO:0000256" key="1">
    <source>
        <dbReference type="ARBA" id="ARBA00022741"/>
    </source>
</evidence>
<name>A0A183L5Y0_9TREM</name>
<dbReference type="GO" id="GO:0005524">
    <property type="term" value="F:ATP binding"/>
    <property type="evidence" value="ECO:0007669"/>
    <property type="project" value="UniProtKB-KW"/>
</dbReference>
<dbReference type="InterPro" id="IPR050699">
    <property type="entry name" value="RNA-DNA_Helicase"/>
</dbReference>
<evidence type="ECO:0000313" key="7">
    <source>
        <dbReference type="WBParaSite" id="SCUD_0002275101-mRNA-1"/>
    </source>
</evidence>
<dbReference type="WBParaSite" id="SCUD_0002275101-mRNA-1">
    <property type="protein sequence ID" value="SCUD_0002275101-mRNA-1"/>
    <property type="gene ID" value="SCUD_0002275101"/>
</dbReference>
<evidence type="ECO:0000256" key="3">
    <source>
        <dbReference type="ARBA" id="ARBA00022806"/>
    </source>
</evidence>
<dbReference type="PANTHER" id="PTHR12131:SF7">
    <property type="entry name" value="EXOSOME RNA HELICASE MTR4"/>
    <property type="match status" value="1"/>
</dbReference>
<dbReference type="Gene3D" id="3.40.50.300">
    <property type="entry name" value="P-loop containing nucleotide triphosphate hydrolases"/>
    <property type="match status" value="1"/>
</dbReference>
<keyword evidence="1" id="KW-0547">Nucleotide-binding</keyword>
<organism evidence="7">
    <name type="scientific">Schistosoma curassoni</name>
    <dbReference type="NCBI Taxonomy" id="6186"/>
    <lineage>
        <taxon>Eukaryota</taxon>
        <taxon>Metazoa</taxon>
        <taxon>Spiralia</taxon>
        <taxon>Lophotrochozoa</taxon>
        <taxon>Platyhelminthes</taxon>
        <taxon>Trematoda</taxon>
        <taxon>Digenea</taxon>
        <taxon>Strigeidida</taxon>
        <taxon>Schistosomatoidea</taxon>
        <taxon>Schistosomatidae</taxon>
        <taxon>Schistosoma</taxon>
    </lineage>
</organism>
<gene>
    <name evidence="5" type="ORF">SCUD_LOCUS22748</name>
</gene>
<protein>
    <submittedName>
        <fullName evidence="7">DEAD domain-containing protein</fullName>
    </submittedName>
</protein>
<keyword evidence="6" id="KW-1185">Reference proteome</keyword>
<dbReference type="SUPFAM" id="SSF52540">
    <property type="entry name" value="P-loop containing nucleoside triphosphate hydrolases"/>
    <property type="match status" value="1"/>
</dbReference>
<reference evidence="7" key="1">
    <citation type="submission" date="2016-06" db="UniProtKB">
        <authorList>
            <consortium name="WormBaseParasite"/>
        </authorList>
    </citation>
    <scope>IDENTIFICATION</scope>
</reference>
<keyword evidence="2" id="KW-0378">Hydrolase</keyword>
<evidence type="ECO:0000256" key="4">
    <source>
        <dbReference type="ARBA" id="ARBA00022840"/>
    </source>
</evidence>
<accession>A0A183L5Y0</accession>
<evidence type="ECO:0000313" key="5">
    <source>
        <dbReference type="EMBL" id="VDP80059.1"/>
    </source>
</evidence>
<dbReference type="STRING" id="6186.A0A183L5Y0"/>